<reference evidence="1 2" key="1">
    <citation type="journal article" date="2021" name="Nat. Plants">
        <title>The Taxus genome provides insights into paclitaxel biosynthesis.</title>
        <authorList>
            <person name="Xiong X."/>
            <person name="Gou J."/>
            <person name="Liao Q."/>
            <person name="Li Y."/>
            <person name="Zhou Q."/>
            <person name="Bi G."/>
            <person name="Li C."/>
            <person name="Du R."/>
            <person name="Wang X."/>
            <person name="Sun T."/>
            <person name="Guo L."/>
            <person name="Liang H."/>
            <person name="Lu P."/>
            <person name="Wu Y."/>
            <person name="Zhang Z."/>
            <person name="Ro D.K."/>
            <person name="Shang Y."/>
            <person name="Huang S."/>
            <person name="Yan J."/>
        </authorList>
    </citation>
    <scope>NUCLEOTIDE SEQUENCE [LARGE SCALE GENOMIC DNA]</scope>
    <source>
        <strain evidence="1">Ta-2019</strain>
    </source>
</reference>
<keyword evidence="2" id="KW-1185">Reference proteome</keyword>
<protein>
    <submittedName>
        <fullName evidence="1">Uncharacterized protein</fullName>
    </submittedName>
</protein>
<feature type="non-terminal residue" evidence="1">
    <location>
        <position position="90"/>
    </location>
</feature>
<proteinExistence type="predicted"/>
<evidence type="ECO:0000313" key="1">
    <source>
        <dbReference type="EMBL" id="KAH9302456.1"/>
    </source>
</evidence>
<dbReference type="AlphaFoldDB" id="A0AA38FHU7"/>
<organism evidence="1 2">
    <name type="scientific">Taxus chinensis</name>
    <name type="common">Chinese yew</name>
    <name type="synonym">Taxus wallichiana var. chinensis</name>
    <dbReference type="NCBI Taxonomy" id="29808"/>
    <lineage>
        <taxon>Eukaryota</taxon>
        <taxon>Viridiplantae</taxon>
        <taxon>Streptophyta</taxon>
        <taxon>Embryophyta</taxon>
        <taxon>Tracheophyta</taxon>
        <taxon>Spermatophyta</taxon>
        <taxon>Pinopsida</taxon>
        <taxon>Pinidae</taxon>
        <taxon>Conifers II</taxon>
        <taxon>Cupressales</taxon>
        <taxon>Taxaceae</taxon>
        <taxon>Taxus</taxon>
    </lineage>
</organism>
<dbReference type="EMBL" id="JAHRHJ020000009">
    <property type="protein sequence ID" value="KAH9302456.1"/>
    <property type="molecule type" value="Genomic_DNA"/>
</dbReference>
<name>A0AA38FHU7_TAXCH</name>
<sequence>VKIMYIVEDFTRVFGIPSHDLLVQHALTRGKVNFQEAVWMVKCSHEWELVAAKHLQQCTSDVYALCTELQQLKSERATSSRSPPSSTSIF</sequence>
<accession>A0AA38FHU7</accession>
<comment type="caution">
    <text evidence="1">The sequence shown here is derived from an EMBL/GenBank/DDBJ whole genome shotgun (WGS) entry which is preliminary data.</text>
</comment>
<dbReference type="Proteomes" id="UP000824469">
    <property type="component" value="Unassembled WGS sequence"/>
</dbReference>
<gene>
    <name evidence="1" type="ORF">KI387_014039</name>
</gene>
<evidence type="ECO:0000313" key="2">
    <source>
        <dbReference type="Proteomes" id="UP000824469"/>
    </source>
</evidence>